<accession>A0AAE1NYW1</accession>
<evidence type="ECO:0000313" key="1">
    <source>
        <dbReference type="EMBL" id="KAK4298298.1"/>
    </source>
</evidence>
<sequence>MYLYVHGRNSFRKQKLRWYYETRHGIAAEIYRCIIYENLAWSGGDFPSHTHTAYTLPSPPLPCSSSLPLPCPTHLWIAPPPYPTIARPSSPLPHPPLDCPFSLPHPPLDCPFYLPHHCPTRLSLAPPTSGLPLLPTPTLSPLPSLPRLCSINLGINKPSF</sequence>
<keyword evidence="2" id="KW-1185">Reference proteome</keyword>
<reference evidence="1" key="1">
    <citation type="submission" date="2023-11" db="EMBL/GenBank/DDBJ databases">
        <title>Genome assemblies of two species of porcelain crab, Petrolisthes cinctipes and Petrolisthes manimaculis (Anomura: Porcellanidae).</title>
        <authorList>
            <person name="Angst P."/>
        </authorList>
    </citation>
    <scope>NUCLEOTIDE SEQUENCE</scope>
    <source>
        <strain evidence="1">PB745_02</strain>
        <tissue evidence="1">Gill</tissue>
    </source>
</reference>
<dbReference type="EMBL" id="JAWZYT010003459">
    <property type="protein sequence ID" value="KAK4298298.1"/>
    <property type="molecule type" value="Genomic_DNA"/>
</dbReference>
<organism evidence="1 2">
    <name type="scientific">Petrolisthes manimaculis</name>
    <dbReference type="NCBI Taxonomy" id="1843537"/>
    <lineage>
        <taxon>Eukaryota</taxon>
        <taxon>Metazoa</taxon>
        <taxon>Ecdysozoa</taxon>
        <taxon>Arthropoda</taxon>
        <taxon>Crustacea</taxon>
        <taxon>Multicrustacea</taxon>
        <taxon>Malacostraca</taxon>
        <taxon>Eumalacostraca</taxon>
        <taxon>Eucarida</taxon>
        <taxon>Decapoda</taxon>
        <taxon>Pleocyemata</taxon>
        <taxon>Anomura</taxon>
        <taxon>Galatheoidea</taxon>
        <taxon>Porcellanidae</taxon>
        <taxon>Petrolisthes</taxon>
    </lineage>
</organism>
<name>A0AAE1NYW1_9EUCA</name>
<evidence type="ECO:0000313" key="2">
    <source>
        <dbReference type="Proteomes" id="UP001292094"/>
    </source>
</evidence>
<gene>
    <name evidence="1" type="ORF">Pmani_029338</name>
</gene>
<dbReference type="AlphaFoldDB" id="A0AAE1NYW1"/>
<protein>
    <submittedName>
        <fullName evidence="1">Uncharacterized protein</fullName>
    </submittedName>
</protein>
<proteinExistence type="predicted"/>
<dbReference type="Proteomes" id="UP001292094">
    <property type="component" value="Unassembled WGS sequence"/>
</dbReference>
<comment type="caution">
    <text evidence="1">The sequence shown here is derived from an EMBL/GenBank/DDBJ whole genome shotgun (WGS) entry which is preliminary data.</text>
</comment>